<dbReference type="AlphaFoldDB" id="W2FWU2"/>
<sequence length="49" mass="5497">MGEEVLTSIFVMDGGSERRSVSEDERNVCLIERVRPAADALQDGKMKDR</sequence>
<reference evidence="1" key="2">
    <citation type="submission" date="2013-11" db="EMBL/GenBank/DDBJ databases">
        <title>The Genome Sequence of Phytophthora parasitica CJ02B3.</title>
        <authorList>
            <consortium name="The Broad Institute Genomics Platform"/>
            <person name="Russ C."/>
            <person name="Tyler B."/>
            <person name="Panabieres F."/>
            <person name="Shan W."/>
            <person name="Tripathy S."/>
            <person name="Grunwald N."/>
            <person name="Machado M."/>
            <person name="Johnson C.S."/>
            <person name="Arredondo F."/>
            <person name="Hong C."/>
            <person name="Coffey M."/>
            <person name="Young S.K."/>
            <person name="Zeng Q."/>
            <person name="Gargeya S."/>
            <person name="Fitzgerald M."/>
            <person name="Abouelleil A."/>
            <person name="Alvarado L."/>
            <person name="Chapman S.B."/>
            <person name="Gainer-Dewar J."/>
            <person name="Goldberg J."/>
            <person name="Griggs A."/>
            <person name="Gujja S."/>
            <person name="Hansen M."/>
            <person name="Howarth C."/>
            <person name="Imamovic A."/>
            <person name="Ireland A."/>
            <person name="Larimer J."/>
            <person name="McCowan C."/>
            <person name="Murphy C."/>
            <person name="Pearson M."/>
            <person name="Poon T.W."/>
            <person name="Priest M."/>
            <person name="Roberts A."/>
            <person name="Saif S."/>
            <person name="Shea T."/>
            <person name="Sykes S."/>
            <person name="Wortman J."/>
            <person name="Nusbaum C."/>
            <person name="Birren B."/>
        </authorList>
    </citation>
    <scope>NUCLEOTIDE SEQUENCE [LARGE SCALE GENOMIC DNA]</scope>
    <source>
        <strain evidence="1">CJ02B3</strain>
    </source>
</reference>
<reference evidence="2" key="1">
    <citation type="submission" date="2013-11" db="EMBL/GenBank/DDBJ databases">
        <title>The Genome Sequence of Phytophthora parasitica CHvinca01.</title>
        <authorList>
            <consortium name="The Broad Institute Genomics Platform"/>
            <person name="Russ C."/>
            <person name="Tyler B."/>
            <person name="Panabieres F."/>
            <person name="Shan W."/>
            <person name="Tripathy S."/>
            <person name="Grunwald N."/>
            <person name="Machado M."/>
            <person name="Johnson C.S."/>
            <person name="Arredondo F."/>
            <person name="Hong C."/>
            <person name="Coffey M."/>
            <person name="Young S.K."/>
            <person name="Zeng Q."/>
            <person name="Gargeya S."/>
            <person name="Fitzgerald M."/>
            <person name="Abouelleil A."/>
            <person name="Alvarado L."/>
            <person name="Chapman S.B."/>
            <person name="Gainer-Dewar J."/>
            <person name="Goldberg J."/>
            <person name="Griggs A."/>
            <person name="Gujja S."/>
            <person name="Hansen M."/>
            <person name="Howarth C."/>
            <person name="Imamovic A."/>
            <person name="Ireland A."/>
            <person name="Larimer J."/>
            <person name="McCowan C."/>
            <person name="Murphy C."/>
            <person name="Pearson M."/>
            <person name="Poon T.W."/>
            <person name="Priest M."/>
            <person name="Roberts A."/>
            <person name="Saif S."/>
            <person name="Shea T."/>
            <person name="Sykes S."/>
            <person name="Wortman J."/>
            <person name="Nusbaum C."/>
            <person name="Birren B."/>
        </authorList>
    </citation>
    <scope>NUCLEOTIDE SEQUENCE [LARGE SCALE GENOMIC DNA]</scope>
    <source>
        <strain evidence="2">CHvinca01</strain>
    </source>
</reference>
<dbReference type="EMBL" id="KI682450">
    <property type="protein sequence ID" value="ETL81832.1"/>
    <property type="molecule type" value="Genomic_DNA"/>
</dbReference>
<evidence type="ECO:0000313" key="1">
    <source>
        <dbReference type="EMBL" id="ETK75149.1"/>
    </source>
</evidence>
<evidence type="ECO:0000313" key="2">
    <source>
        <dbReference type="EMBL" id="ETL81832.1"/>
    </source>
</evidence>
<dbReference type="Proteomes" id="UP000053236">
    <property type="component" value="Unassembled WGS sequence"/>
</dbReference>
<organism evidence="1">
    <name type="scientific">Phytophthora nicotianae</name>
    <name type="common">Potato buckeye rot agent</name>
    <name type="synonym">Phytophthora parasitica</name>
    <dbReference type="NCBI Taxonomy" id="4792"/>
    <lineage>
        <taxon>Eukaryota</taxon>
        <taxon>Sar</taxon>
        <taxon>Stramenopiles</taxon>
        <taxon>Oomycota</taxon>
        <taxon>Peronosporomycetes</taxon>
        <taxon>Peronosporales</taxon>
        <taxon>Peronosporaceae</taxon>
        <taxon>Phytophthora</taxon>
    </lineage>
</organism>
<gene>
    <name evidence="1" type="ORF">L915_18203</name>
    <name evidence="2" type="ORF">L917_17923</name>
</gene>
<protein>
    <submittedName>
        <fullName evidence="1">Uncharacterized protein</fullName>
    </submittedName>
</protein>
<dbReference type="EMBL" id="KI688939">
    <property type="protein sequence ID" value="ETK75149.1"/>
    <property type="molecule type" value="Genomic_DNA"/>
</dbReference>
<accession>W2FWU2</accession>
<proteinExistence type="predicted"/>
<dbReference type="Proteomes" id="UP000054423">
    <property type="component" value="Unassembled WGS sequence"/>
</dbReference>
<name>W2FWU2_PHYNI</name>